<keyword evidence="2" id="KW-1185">Reference proteome</keyword>
<gene>
    <name evidence="1" type="ORF">PDJAM_G00169470</name>
</gene>
<dbReference type="EMBL" id="CM041001">
    <property type="protein sequence ID" value="MCJ8748843.1"/>
    <property type="molecule type" value="Genomic_DNA"/>
</dbReference>
<accession>A0ACC5ZKY9</accession>
<protein>
    <submittedName>
        <fullName evidence="1">Uncharacterized protein</fullName>
    </submittedName>
</protein>
<proteinExistence type="predicted"/>
<evidence type="ECO:0000313" key="2">
    <source>
        <dbReference type="Proteomes" id="UP000830395"/>
    </source>
</evidence>
<sequence length="58" mass="6300">MLRKCPAPPLLLSITLLISSMLASSSSSPPHNATHQPGVPNPRFFSPGEDYSDYNEET</sequence>
<reference evidence="1" key="1">
    <citation type="submission" date="2020-02" db="EMBL/GenBank/DDBJ databases">
        <title>Genome sequencing of the panga catfish, Pangasius djambal.</title>
        <authorList>
            <person name="Wen M."/>
            <person name="Zahm M."/>
            <person name="Roques C."/>
            <person name="Cabau C."/>
            <person name="Klopp C."/>
            <person name="Donnadieu C."/>
            <person name="Jouanno E."/>
            <person name="Avarre J.-C."/>
            <person name="Campet M."/>
            <person name="Ha T."/>
            <person name="Dugue R."/>
            <person name="Lampietro C."/>
            <person name="Louis A."/>
            <person name="Herpin A."/>
            <person name="Echchiki A."/>
            <person name="Berthelot C."/>
            <person name="Parey E."/>
            <person name="Roest-Crollius H."/>
            <person name="Braasch I."/>
            <person name="Postlethwait J.H."/>
            <person name="Bobe J."/>
            <person name="Montfort J."/>
            <person name="Bouchez O."/>
            <person name="Begum T."/>
            <person name="Schartl M."/>
            <person name="Gustiano R."/>
            <person name="Guiguen Y."/>
        </authorList>
    </citation>
    <scope>NUCLEOTIDE SEQUENCE</scope>
    <source>
        <strain evidence="1">Pdj_M5554</strain>
    </source>
</reference>
<feature type="non-terminal residue" evidence="1">
    <location>
        <position position="58"/>
    </location>
</feature>
<name>A0ACC5ZKY9_9TELE</name>
<organism evidence="1 2">
    <name type="scientific">Pangasius djambal</name>
    <dbReference type="NCBI Taxonomy" id="1691987"/>
    <lineage>
        <taxon>Eukaryota</taxon>
        <taxon>Metazoa</taxon>
        <taxon>Chordata</taxon>
        <taxon>Craniata</taxon>
        <taxon>Vertebrata</taxon>
        <taxon>Euteleostomi</taxon>
        <taxon>Actinopterygii</taxon>
        <taxon>Neopterygii</taxon>
        <taxon>Teleostei</taxon>
        <taxon>Ostariophysi</taxon>
        <taxon>Siluriformes</taxon>
        <taxon>Pangasiidae</taxon>
        <taxon>Pangasius</taxon>
    </lineage>
</organism>
<evidence type="ECO:0000313" key="1">
    <source>
        <dbReference type="EMBL" id="MCJ8748843.1"/>
    </source>
</evidence>
<dbReference type="Proteomes" id="UP000830395">
    <property type="component" value="Chromosome 27"/>
</dbReference>
<comment type="caution">
    <text evidence="1">The sequence shown here is derived from an EMBL/GenBank/DDBJ whole genome shotgun (WGS) entry which is preliminary data.</text>
</comment>